<evidence type="ECO:0000313" key="3">
    <source>
        <dbReference type="Proteomes" id="UP000503129"/>
    </source>
</evidence>
<dbReference type="KEGG" id="bsen:DP114_08150"/>
<protein>
    <submittedName>
        <fullName evidence="2">Cyclase</fullName>
    </submittedName>
</protein>
<dbReference type="EMBL" id="CP030118">
    <property type="protein sequence ID" value="QDL12153.1"/>
    <property type="molecule type" value="Genomic_DNA"/>
</dbReference>
<feature type="domain" description="Coenzyme Q-binding protein COQ10 START" evidence="1">
    <location>
        <begin position="56"/>
        <end position="183"/>
    </location>
</feature>
<dbReference type="AlphaFoldDB" id="A0A856ML86"/>
<sequence length="194" mass="22534">MTEEHNIQEGLDLSVISDDIDLERNGATQTDDLQAVDVEIERIAERQRQITASLQISQPVEQVWKVLTDYEALADFIPNLTKSRLLEHPQGGIRLEQIGAQRFLSFNFCARVVLDLEESFPKEINFRMVEGDFKDFSGSWLLEPYSFSEYMGTYLYYTVKVWPKRTMPIAIIERRISDDMQLNLLAIRQRVLEA</sequence>
<dbReference type="PANTHER" id="PTHR34060">
    <property type="entry name" value="POLYKETIDE CYCLASE / DEHYDRASE AND LIPID TRANSPORT PROTEIN"/>
    <property type="match status" value="1"/>
</dbReference>
<dbReference type="Gene3D" id="3.30.530.20">
    <property type="match status" value="1"/>
</dbReference>
<proteinExistence type="predicted"/>
<organism evidence="2 3">
    <name type="scientific">Brasilonema sennae CENA114</name>
    <dbReference type="NCBI Taxonomy" id="415709"/>
    <lineage>
        <taxon>Bacteria</taxon>
        <taxon>Bacillati</taxon>
        <taxon>Cyanobacteriota</taxon>
        <taxon>Cyanophyceae</taxon>
        <taxon>Nostocales</taxon>
        <taxon>Scytonemataceae</taxon>
        <taxon>Brasilonema</taxon>
        <taxon>Bromeliae group (in: Brasilonema)</taxon>
    </lineage>
</organism>
<dbReference type="RefSeq" id="WP_169268247.1">
    <property type="nucleotide sequence ID" value="NZ_CAWOXK010000001.1"/>
</dbReference>
<dbReference type="SUPFAM" id="SSF55961">
    <property type="entry name" value="Bet v1-like"/>
    <property type="match status" value="1"/>
</dbReference>
<dbReference type="Proteomes" id="UP000503129">
    <property type="component" value="Chromosome"/>
</dbReference>
<reference evidence="2 3" key="1">
    <citation type="submission" date="2018-06" db="EMBL/GenBank/DDBJ databases">
        <title>Comparative genomics of Brasilonema spp. strains.</title>
        <authorList>
            <person name="Alvarenga D.O."/>
            <person name="Fiore M.F."/>
            <person name="Varani A.M."/>
        </authorList>
    </citation>
    <scope>NUCLEOTIDE SEQUENCE [LARGE SCALE GENOMIC DNA]</scope>
    <source>
        <strain evidence="2 3">CENA114</strain>
    </source>
</reference>
<keyword evidence="3" id="KW-1185">Reference proteome</keyword>
<evidence type="ECO:0000313" key="2">
    <source>
        <dbReference type="EMBL" id="QDL12153.1"/>
    </source>
</evidence>
<accession>A0A856ML86</accession>
<dbReference type="Pfam" id="PF03364">
    <property type="entry name" value="Polyketide_cyc"/>
    <property type="match status" value="1"/>
</dbReference>
<gene>
    <name evidence="2" type="ORF">DP114_08150</name>
</gene>
<dbReference type="CDD" id="cd08866">
    <property type="entry name" value="SRPBCC_11"/>
    <property type="match status" value="1"/>
</dbReference>
<name>A0A856ML86_9CYAN</name>
<evidence type="ECO:0000259" key="1">
    <source>
        <dbReference type="Pfam" id="PF03364"/>
    </source>
</evidence>
<dbReference type="InterPro" id="IPR005031">
    <property type="entry name" value="COQ10_START"/>
</dbReference>
<dbReference type="InterPro" id="IPR023393">
    <property type="entry name" value="START-like_dom_sf"/>
</dbReference>
<dbReference type="PANTHER" id="PTHR34060:SF1">
    <property type="entry name" value="POLYKETIDE CYCLASE _ DEHYDRASE AND LIPID TRANSPORT PROTEIN"/>
    <property type="match status" value="1"/>
</dbReference>